<protein>
    <recommendedName>
        <fullName evidence="5">Formate dehydrogenase-specific chaperone</fullName>
    </recommendedName>
</protein>
<keyword evidence="4" id="KW-1185">Reference proteome</keyword>
<reference evidence="1 4" key="2">
    <citation type="submission" date="2020-04" db="EMBL/GenBank/DDBJ databases">
        <title>Genomic analysis of gastric non-Helicobacter pylori Helicobacters isolated in Japan.</title>
        <authorList>
            <person name="Suzuki M."/>
            <person name="Rimbara E."/>
        </authorList>
    </citation>
    <scope>NUCLEOTIDE SEQUENCE [LARGE SCALE GENOMIC DNA]</scope>
    <source>
        <strain evidence="1 4">NHP19-0020</strain>
    </source>
</reference>
<evidence type="ECO:0000313" key="2">
    <source>
        <dbReference type="EMBL" id="BCD70366.1"/>
    </source>
</evidence>
<dbReference type="EMBL" id="AP019774">
    <property type="protein sequence ID" value="BCD70366.1"/>
    <property type="molecule type" value="Genomic_DNA"/>
</dbReference>
<evidence type="ECO:0008006" key="5">
    <source>
        <dbReference type="Google" id="ProtNLM"/>
    </source>
</evidence>
<dbReference type="InterPro" id="IPR036411">
    <property type="entry name" value="TorD-like_sf"/>
</dbReference>
<reference evidence="2 3" key="1">
    <citation type="submission" date="2019-06" db="EMBL/GenBank/DDBJ databases">
        <title>Complete genome sequence of Helicobacter suis SNTW101c.</title>
        <authorList>
            <person name="Rimbara E."/>
            <person name="Suzuki M."/>
            <person name="Matsui H."/>
            <person name="Nakamura M."/>
            <person name="Mori S."/>
            <person name="Shibayama K."/>
        </authorList>
    </citation>
    <scope>NUCLEOTIDE SEQUENCE [LARGE SCALE GENOMIC DNA]</scope>
    <source>
        <strain evidence="2 3">SNTW101c</strain>
    </source>
</reference>
<proteinExistence type="predicted"/>
<accession>A0A6J4CXZ2</accession>
<organism evidence="2 3">
    <name type="scientific">Helicobacter suis</name>
    <dbReference type="NCBI Taxonomy" id="104628"/>
    <lineage>
        <taxon>Bacteria</taxon>
        <taxon>Pseudomonadati</taxon>
        <taxon>Campylobacterota</taxon>
        <taxon>Epsilonproteobacteria</taxon>
        <taxon>Campylobacterales</taxon>
        <taxon>Helicobacteraceae</taxon>
        <taxon>Helicobacter</taxon>
    </lineage>
</organism>
<dbReference type="EMBL" id="AP023036">
    <property type="protein sequence ID" value="BCD46178.1"/>
    <property type="molecule type" value="Genomic_DNA"/>
</dbReference>
<evidence type="ECO:0000313" key="3">
    <source>
        <dbReference type="Proteomes" id="UP000317935"/>
    </source>
</evidence>
<dbReference type="Proteomes" id="UP000317935">
    <property type="component" value="Chromosome"/>
</dbReference>
<dbReference type="AlphaFoldDB" id="A0A6J4CXZ2"/>
<dbReference type="Gene3D" id="1.10.3480.10">
    <property type="entry name" value="TorD-like"/>
    <property type="match status" value="1"/>
</dbReference>
<dbReference type="Proteomes" id="UP000509742">
    <property type="component" value="Chromosome"/>
</dbReference>
<sequence>MQNYSTMLAMNSIDPNLTRARALYYRLWHYMVIFIETEESFEELKALVDYLKNFPFDTQTQQAWQDWHAFLERGFEAFLAEQNAVLFAPDSSFVPMSASYYLEGQDNGKKRLEAIAILKQSGLHLESHTLPYAVSEDDLGFLTLMMNAFLQQILEGQDLWELHAQLFKDFFHLFGDAFIEAIASHKKSICYQNCAIILSAFIKHERLFFNLISH</sequence>
<dbReference type="OrthoDB" id="5321442at2"/>
<evidence type="ECO:0000313" key="4">
    <source>
        <dbReference type="Proteomes" id="UP000509742"/>
    </source>
</evidence>
<dbReference type="GeneID" id="56928676"/>
<name>A0A6J4CXZ2_9HELI</name>
<evidence type="ECO:0000313" key="1">
    <source>
        <dbReference type="EMBL" id="BCD46178.1"/>
    </source>
</evidence>
<dbReference type="SUPFAM" id="SSF89155">
    <property type="entry name" value="TorD-like"/>
    <property type="match status" value="1"/>
</dbReference>
<gene>
    <name evidence="1" type="ORF">NHP190020_12170</name>
    <name evidence="2" type="ORF">SNTW_10110</name>
</gene>
<dbReference type="RefSeq" id="WP_006564646.1">
    <property type="nucleotide sequence ID" value="NZ_AP019774.1"/>
</dbReference>